<comment type="caution">
    <text evidence="1">The sequence shown here is derived from an EMBL/GenBank/DDBJ whole genome shotgun (WGS) entry which is preliminary data.</text>
</comment>
<evidence type="ECO:0000313" key="1">
    <source>
        <dbReference type="EMBL" id="MBK1670416.1"/>
    </source>
</evidence>
<organism evidence="1 2">
    <name type="scientific">Rhodovibrio sodomensis</name>
    <dbReference type="NCBI Taxonomy" id="1088"/>
    <lineage>
        <taxon>Bacteria</taxon>
        <taxon>Pseudomonadati</taxon>
        <taxon>Pseudomonadota</taxon>
        <taxon>Alphaproteobacteria</taxon>
        <taxon>Rhodospirillales</taxon>
        <taxon>Rhodovibrionaceae</taxon>
        <taxon>Rhodovibrio</taxon>
    </lineage>
</organism>
<gene>
    <name evidence="1" type="ORF">CKO28_20540</name>
</gene>
<sequence length="104" mass="12210">MSRKKPRLNQRSLPWLIEIDEALRDPKAYRGDPRPAASDALDGHATRAELDELIRRRFLEVIPAPEEKPYWPVEYRERCGTVWSVQLTPRAVRTFWPERAEALT</sequence>
<dbReference type="RefSeq" id="WP_200342779.1">
    <property type="nucleotide sequence ID" value="NZ_NRRL01000093.1"/>
</dbReference>
<accession>A0ABS1DKA7</accession>
<keyword evidence="2" id="KW-1185">Reference proteome</keyword>
<dbReference type="EMBL" id="NRRL01000093">
    <property type="protein sequence ID" value="MBK1670416.1"/>
    <property type="molecule type" value="Genomic_DNA"/>
</dbReference>
<reference evidence="1 2" key="1">
    <citation type="journal article" date="2020" name="Microorganisms">
        <title>Osmotic Adaptation and Compatible Solute Biosynthesis of Phototrophic Bacteria as Revealed from Genome Analyses.</title>
        <authorList>
            <person name="Imhoff J.F."/>
            <person name="Rahn T."/>
            <person name="Kunzel S."/>
            <person name="Keller A."/>
            <person name="Neulinger S.C."/>
        </authorList>
    </citation>
    <scope>NUCLEOTIDE SEQUENCE [LARGE SCALE GENOMIC DNA]</scope>
    <source>
        <strain evidence="1 2">DSM 9895</strain>
    </source>
</reference>
<evidence type="ECO:0000313" key="2">
    <source>
        <dbReference type="Proteomes" id="UP001296873"/>
    </source>
</evidence>
<protein>
    <submittedName>
        <fullName evidence="1">Uncharacterized protein</fullName>
    </submittedName>
</protein>
<dbReference type="Proteomes" id="UP001296873">
    <property type="component" value="Unassembled WGS sequence"/>
</dbReference>
<name>A0ABS1DKA7_9PROT</name>
<proteinExistence type="predicted"/>